<evidence type="ECO:0000256" key="2">
    <source>
        <dbReference type="ARBA" id="ARBA00014259"/>
    </source>
</evidence>
<dbReference type="EMBL" id="JAZGQO010000001">
    <property type="protein sequence ID" value="KAK6194454.1"/>
    <property type="molecule type" value="Genomic_DNA"/>
</dbReference>
<dbReference type="Proteomes" id="UP001347796">
    <property type="component" value="Unassembled WGS sequence"/>
</dbReference>
<accession>A0AAN8K9T4</accession>
<evidence type="ECO:0000256" key="6">
    <source>
        <dbReference type="ARBA" id="ARBA00023242"/>
    </source>
</evidence>
<comment type="subcellular location">
    <subcellularLocation>
        <location evidence="1">Nucleus</location>
    </subcellularLocation>
</comment>
<evidence type="ECO:0000256" key="4">
    <source>
        <dbReference type="ARBA" id="ARBA00022737"/>
    </source>
</evidence>
<evidence type="ECO:0000256" key="9">
    <source>
        <dbReference type="SAM" id="MobiDB-lite"/>
    </source>
</evidence>
<keyword evidence="4" id="KW-0677">Repeat</keyword>
<organism evidence="10 11">
    <name type="scientific">Patella caerulea</name>
    <name type="common">Rayed Mediterranean limpet</name>
    <dbReference type="NCBI Taxonomy" id="87958"/>
    <lineage>
        <taxon>Eukaryota</taxon>
        <taxon>Metazoa</taxon>
        <taxon>Spiralia</taxon>
        <taxon>Lophotrochozoa</taxon>
        <taxon>Mollusca</taxon>
        <taxon>Gastropoda</taxon>
        <taxon>Patellogastropoda</taxon>
        <taxon>Patelloidea</taxon>
        <taxon>Patellidae</taxon>
        <taxon>Patella</taxon>
    </lineage>
</organism>
<proteinExistence type="predicted"/>
<dbReference type="InterPro" id="IPR036770">
    <property type="entry name" value="Ankyrin_rpt-contain_sf"/>
</dbReference>
<comment type="caution">
    <text evidence="10">The sequence shown here is derived from an EMBL/GenBank/DDBJ whole genome shotgun (WGS) entry which is preliminary data.</text>
</comment>
<feature type="region of interest" description="Disordered" evidence="9">
    <location>
        <begin position="132"/>
        <end position="170"/>
    </location>
</feature>
<evidence type="ECO:0000313" key="10">
    <source>
        <dbReference type="EMBL" id="KAK6194454.1"/>
    </source>
</evidence>
<evidence type="ECO:0000256" key="8">
    <source>
        <dbReference type="ARBA" id="ARBA00030802"/>
    </source>
</evidence>
<reference evidence="10 11" key="1">
    <citation type="submission" date="2024-01" db="EMBL/GenBank/DDBJ databases">
        <title>The genome of the rayed Mediterranean limpet Patella caerulea (Linnaeus, 1758).</title>
        <authorList>
            <person name="Anh-Thu Weber A."/>
            <person name="Halstead-Nussloch G."/>
        </authorList>
    </citation>
    <scope>NUCLEOTIDE SEQUENCE [LARGE SCALE GENOMIC DNA]</scope>
    <source>
        <strain evidence="10">AATW-2023a</strain>
        <tissue evidence="10">Whole specimen</tissue>
    </source>
</reference>
<evidence type="ECO:0000256" key="5">
    <source>
        <dbReference type="ARBA" id="ARBA00023043"/>
    </source>
</evidence>
<protein>
    <recommendedName>
        <fullName evidence="2">NF-kappa-B inhibitor-like protein 1</fullName>
    </recommendedName>
    <alternativeName>
        <fullName evidence="7">Inhibitor of kappa B-like protein</fullName>
    </alternativeName>
    <alternativeName>
        <fullName evidence="8">Nuclear factor of kappa light polypeptide gene enhancer in B-cells inhibitor-like 1</fullName>
    </alternativeName>
</protein>
<feature type="region of interest" description="Disordered" evidence="9">
    <location>
        <begin position="213"/>
        <end position="245"/>
    </location>
</feature>
<keyword evidence="5" id="KW-0040">ANK repeat</keyword>
<dbReference type="GO" id="GO:0043124">
    <property type="term" value="P:negative regulation of canonical NF-kappaB signal transduction"/>
    <property type="evidence" value="ECO:0007669"/>
    <property type="project" value="InterPro"/>
</dbReference>
<dbReference type="Gene3D" id="1.25.40.20">
    <property type="entry name" value="Ankyrin repeat-containing domain"/>
    <property type="match status" value="1"/>
</dbReference>
<dbReference type="AlphaFoldDB" id="A0AAN8K9T4"/>
<evidence type="ECO:0000256" key="7">
    <source>
        <dbReference type="ARBA" id="ARBA00030621"/>
    </source>
</evidence>
<dbReference type="SUPFAM" id="SSF48403">
    <property type="entry name" value="Ankyrin repeat"/>
    <property type="match status" value="1"/>
</dbReference>
<feature type="compositionally biased region" description="Polar residues" evidence="9">
    <location>
        <begin position="223"/>
        <end position="238"/>
    </location>
</feature>
<gene>
    <name evidence="10" type="ORF">SNE40_000086</name>
</gene>
<evidence type="ECO:0000313" key="11">
    <source>
        <dbReference type="Proteomes" id="UP001347796"/>
    </source>
</evidence>
<evidence type="ECO:0000256" key="1">
    <source>
        <dbReference type="ARBA" id="ARBA00004123"/>
    </source>
</evidence>
<name>A0AAN8K9T4_PATCE</name>
<dbReference type="PANTHER" id="PTHR15263:SF1">
    <property type="entry name" value="NF-KAPPA-B INHIBITOR-LIKE PROTEIN 1"/>
    <property type="match status" value="1"/>
</dbReference>
<dbReference type="PANTHER" id="PTHR15263">
    <property type="entry name" value="I-KAPPA-B-LIKE PROTEIN IKBL"/>
    <property type="match status" value="1"/>
</dbReference>
<sequence>MGKTCDKIKKFIEDDRPQKLKSYLIEHRIGIDDYTFNKGQNLLHYSVKKSSPGVLGYLLRMDFDVRKKNSKGQTALDIAIRKSKKSKRSTAIKIYQEIVVPLVDYYQHDDRHFKLPTKIKMKLKELQEKLFHQHEQNSSPHVKVDNSRLSSTSESETDEDMEDEKRWNEKIQEENDDEYMSLWGNYEEDFCDEGEKETYDQWTSRIHREHKLKQQANRFHPYNYTSPKSTNGTSSKTDTILDDKKSKQKIREENLRQKRIELEKIFAEKQLRIREISRQEKKYKYEEKYTKFIQTKGQGQIKYNDIPWPFRTKLSEITDILFCDFNDKNSDSYRKYLREQQVRWHPDKFRQNFVEYLAEGEKEEILDRVTEISQFLNKLSEK</sequence>
<keyword evidence="11" id="KW-1185">Reference proteome</keyword>
<keyword evidence="6" id="KW-0539">Nucleus</keyword>
<keyword evidence="3" id="KW-0597">Phosphoprotein</keyword>
<dbReference type="GO" id="GO:0005634">
    <property type="term" value="C:nucleus"/>
    <property type="evidence" value="ECO:0007669"/>
    <property type="project" value="UniProtKB-SubCell"/>
</dbReference>
<evidence type="ECO:0000256" key="3">
    <source>
        <dbReference type="ARBA" id="ARBA00022553"/>
    </source>
</evidence>
<dbReference type="InterPro" id="IPR038753">
    <property type="entry name" value="NFKBIL1"/>
</dbReference>